<gene>
    <name evidence="2" type="ORF">LSAT_V11C900490670</name>
</gene>
<evidence type="ECO:0000313" key="2">
    <source>
        <dbReference type="EMBL" id="KAJ0185216.1"/>
    </source>
</evidence>
<sequence length="106" mass="12594">MLLQSYDVVLVHLLLLTSSLQKWAIDRKDLLLLPELQTTKTFCDASKDCKFFVWVDEDLGLHWYKSKVDDLHRKNVDLFKDNMILSKKNMELEKENLNLQKKINEL</sequence>
<evidence type="ECO:0000256" key="1">
    <source>
        <dbReference type="SAM" id="SignalP"/>
    </source>
</evidence>
<evidence type="ECO:0008006" key="4">
    <source>
        <dbReference type="Google" id="ProtNLM"/>
    </source>
</evidence>
<evidence type="ECO:0000313" key="3">
    <source>
        <dbReference type="Proteomes" id="UP000235145"/>
    </source>
</evidence>
<dbReference type="Proteomes" id="UP000235145">
    <property type="component" value="Unassembled WGS sequence"/>
</dbReference>
<proteinExistence type="predicted"/>
<organism evidence="2 3">
    <name type="scientific">Lactuca sativa</name>
    <name type="common">Garden lettuce</name>
    <dbReference type="NCBI Taxonomy" id="4236"/>
    <lineage>
        <taxon>Eukaryota</taxon>
        <taxon>Viridiplantae</taxon>
        <taxon>Streptophyta</taxon>
        <taxon>Embryophyta</taxon>
        <taxon>Tracheophyta</taxon>
        <taxon>Spermatophyta</taxon>
        <taxon>Magnoliopsida</taxon>
        <taxon>eudicotyledons</taxon>
        <taxon>Gunneridae</taxon>
        <taxon>Pentapetalae</taxon>
        <taxon>asterids</taxon>
        <taxon>campanulids</taxon>
        <taxon>Asterales</taxon>
        <taxon>Asteraceae</taxon>
        <taxon>Cichorioideae</taxon>
        <taxon>Cichorieae</taxon>
        <taxon>Lactucinae</taxon>
        <taxon>Lactuca</taxon>
    </lineage>
</organism>
<keyword evidence="1" id="KW-0732">Signal</keyword>
<dbReference type="AlphaFoldDB" id="A0A9R1UDP2"/>
<feature type="signal peptide" evidence="1">
    <location>
        <begin position="1"/>
        <end position="19"/>
    </location>
</feature>
<dbReference type="EMBL" id="NBSK02000009">
    <property type="protein sequence ID" value="KAJ0185216.1"/>
    <property type="molecule type" value="Genomic_DNA"/>
</dbReference>
<protein>
    <recommendedName>
        <fullName evidence="4">Zinc finger GRF-type domain-containing protein</fullName>
    </recommendedName>
</protein>
<accession>A0A9R1UDP2</accession>
<comment type="caution">
    <text evidence="2">The sequence shown here is derived from an EMBL/GenBank/DDBJ whole genome shotgun (WGS) entry which is preliminary data.</text>
</comment>
<reference evidence="2 3" key="1">
    <citation type="journal article" date="2017" name="Nat. Commun.">
        <title>Genome assembly with in vitro proximity ligation data and whole-genome triplication in lettuce.</title>
        <authorList>
            <person name="Reyes-Chin-Wo S."/>
            <person name="Wang Z."/>
            <person name="Yang X."/>
            <person name="Kozik A."/>
            <person name="Arikit S."/>
            <person name="Song C."/>
            <person name="Xia L."/>
            <person name="Froenicke L."/>
            <person name="Lavelle D.O."/>
            <person name="Truco M.J."/>
            <person name="Xia R."/>
            <person name="Zhu S."/>
            <person name="Xu C."/>
            <person name="Xu H."/>
            <person name="Xu X."/>
            <person name="Cox K."/>
            <person name="Korf I."/>
            <person name="Meyers B.C."/>
            <person name="Michelmore R.W."/>
        </authorList>
    </citation>
    <scope>NUCLEOTIDE SEQUENCE [LARGE SCALE GENOMIC DNA]</scope>
    <source>
        <strain evidence="3">cv. Salinas</strain>
        <tissue evidence="2">Seedlings</tissue>
    </source>
</reference>
<name>A0A9R1UDP2_LACSA</name>
<feature type="chain" id="PRO_5040151569" description="Zinc finger GRF-type domain-containing protein" evidence="1">
    <location>
        <begin position="20"/>
        <end position="106"/>
    </location>
</feature>
<keyword evidence="3" id="KW-1185">Reference proteome</keyword>